<evidence type="ECO:0000313" key="2">
    <source>
        <dbReference type="Proteomes" id="UP000551353"/>
    </source>
</evidence>
<evidence type="ECO:0000313" key="1">
    <source>
        <dbReference type="EMBL" id="MBB4228917.1"/>
    </source>
</evidence>
<gene>
    <name evidence="1" type="ORF">GGD56_002759</name>
</gene>
<comment type="caution">
    <text evidence="1">The sequence shown here is derived from an EMBL/GenBank/DDBJ whole genome shotgun (WGS) entry which is preliminary data.</text>
</comment>
<dbReference type="Gene3D" id="3.90.1680.20">
    <property type="match status" value="1"/>
</dbReference>
<organism evidence="1 2">
    <name type="scientific">Rhizobium mongolense</name>
    <dbReference type="NCBI Taxonomy" id="57676"/>
    <lineage>
        <taxon>Bacteria</taxon>
        <taxon>Pseudomonadati</taxon>
        <taxon>Pseudomonadota</taxon>
        <taxon>Alphaproteobacteria</taxon>
        <taxon>Hyphomicrobiales</taxon>
        <taxon>Rhizobiaceae</taxon>
        <taxon>Rhizobium/Agrobacterium group</taxon>
        <taxon>Rhizobium</taxon>
    </lineage>
</organism>
<dbReference type="Proteomes" id="UP000551353">
    <property type="component" value="Unassembled WGS sequence"/>
</dbReference>
<dbReference type="SUPFAM" id="SSF143081">
    <property type="entry name" value="BB1717-like"/>
    <property type="match status" value="1"/>
</dbReference>
<sequence>MCNLYRMDDKDWIRKWAIDAESMIKLMPSYQMNPDQMGPIVRNTADGRKQLVHARWGLPSPTRVQAGSCRRSCRETRGQGEVFRYGRTPADGA</sequence>
<reference evidence="1 2" key="1">
    <citation type="submission" date="2020-08" db="EMBL/GenBank/DDBJ databases">
        <title>Genomic Encyclopedia of Type Strains, Phase IV (KMG-V): Genome sequencing to study the core and pangenomes of soil and plant-associated prokaryotes.</title>
        <authorList>
            <person name="Whitman W."/>
        </authorList>
    </citation>
    <scope>NUCLEOTIDE SEQUENCE [LARGE SCALE GENOMIC DNA]</scope>
    <source>
        <strain evidence="1 2">SEMIA 4087</strain>
    </source>
</reference>
<dbReference type="InterPro" id="IPR036590">
    <property type="entry name" value="SRAP-like"/>
</dbReference>
<proteinExistence type="predicted"/>
<accession>A0ABR6IM16</accession>
<protein>
    <submittedName>
        <fullName evidence="1">SOS response-associated peptidase YedK</fullName>
    </submittedName>
</protein>
<dbReference type="EMBL" id="JACIFX010000003">
    <property type="protein sequence ID" value="MBB4228917.1"/>
    <property type="molecule type" value="Genomic_DNA"/>
</dbReference>
<name>A0ABR6IM16_9HYPH</name>
<keyword evidence="2" id="KW-1185">Reference proteome</keyword>